<reference evidence="1 2" key="1">
    <citation type="submission" date="2015-01" db="EMBL/GenBank/DDBJ databases">
        <title>Evolution of Trichinella species and genotypes.</title>
        <authorList>
            <person name="Korhonen P.K."/>
            <person name="Edoardo P."/>
            <person name="Giuseppe L.R."/>
            <person name="Gasser R.B."/>
        </authorList>
    </citation>
    <scope>NUCLEOTIDE SEQUENCE [LARGE SCALE GENOMIC DNA]</scope>
    <source>
        <strain evidence="1">ISS37</strain>
    </source>
</reference>
<gene>
    <name evidence="1" type="primary">PP2A9</name>
    <name evidence="1" type="ORF">T07_3856</name>
</gene>
<feature type="non-terminal residue" evidence="1">
    <location>
        <position position="85"/>
    </location>
</feature>
<comment type="caution">
    <text evidence="1">The sequence shown here is derived from an EMBL/GenBank/DDBJ whole genome shotgun (WGS) entry which is preliminary data.</text>
</comment>
<sequence>LEVTGSVEGLRPGKYNLTFEVKLTADAFGWKDIQVFLMAKVGKKGKYKWKKVKLEQGQNNASPDGKQLLSIDVPNDTTDMNTLHF</sequence>
<dbReference type="OrthoDB" id="2107747at2759"/>
<protein>
    <submittedName>
        <fullName evidence="1">Protein PHLOEM PROTEIN 2-LIKE A9</fullName>
    </submittedName>
</protein>
<dbReference type="Proteomes" id="UP000054630">
    <property type="component" value="Unassembled WGS sequence"/>
</dbReference>
<evidence type="ECO:0000313" key="1">
    <source>
        <dbReference type="EMBL" id="KRX11892.1"/>
    </source>
</evidence>
<keyword evidence="2" id="KW-1185">Reference proteome</keyword>
<name>A0A0V0RBM6_9BILA</name>
<accession>A0A0V0RBM6</accession>
<organism evidence="1 2">
    <name type="scientific">Trichinella nelsoni</name>
    <dbReference type="NCBI Taxonomy" id="6336"/>
    <lineage>
        <taxon>Eukaryota</taxon>
        <taxon>Metazoa</taxon>
        <taxon>Ecdysozoa</taxon>
        <taxon>Nematoda</taxon>
        <taxon>Enoplea</taxon>
        <taxon>Dorylaimia</taxon>
        <taxon>Trichinellida</taxon>
        <taxon>Trichinellidae</taxon>
        <taxon>Trichinella</taxon>
    </lineage>
</organism>
<dbReference type="EMBL" id="JYDL01001167">
    <property type="protein sequence ID" value="KRX11892.1"/>
    <property type="molecule type" value="Genomic_DNA"/>
</dbReference>
<proteinExistence type="predicted"/>
<feature type="non-terminal residue" evidence="1">
    <location>
        <position position="1"/>
    </location>
</feature>
<dbReference type="AlphaFoldDB" id="A0A0V0RBM6"/>
<evidence type="ECO:0000313" key="2">
    <source>
        <dbReference type="Proteomes" id="UP000054630"/>
    </source>
</evidence>